<feature type="compositionally biased region" description="Polar residues" evidence="1">
    <location>
        <begin position="1"/>
        <end position="24"/>
    </location>
</feature>
<feature type="transmembrane region" description="Helical" evidence="2">
    <location>
        <begin position="54"/>
        <end position="75"/>
    </location>
</feature>
<comment type="caution">
    <text evidence="3">The sequence shown here is derived from an EMBL/GenBank/DDBJ whole genome shotgun (WGS) entry which is preliminary data.</text>
</comment>
<dbReference type="AlphaFoldDB" id="A0A8H7ZCX5"/>
<name>A0A8H7ZCX5_9ASCO</name>
<keyword evidence="2" id="KW-1133">Transmembrane helix</keyword>
<feature type="transmembrane region" description="Helical" evidence="2">
    <location>
        <begin position="112"/>
        <end position="136"/>
    </location>
</feature>
<evidence type="ECO:0000313" key="4">
    <source>
        <dbReference type="Proteomes" id="UP000669133"/>
    </source>
</evidence>
<organism evidence="3 4">
    <name type="scientific">Candida metapsilosis</name>
    <dbReference type="NCBI Taxonomy" id="273372"/>
    <lineage>
        <taxon>Eukaryota</taxon>
        <taxon>Fungi</taxon>
        <taxon>Dikarya</taxon>
        <taxon>Ascomycota</taxon>
        <taxon>Saccharomycotina</taxon>
        <taxon>Pichiomycetes</taxon>
        <taxon>Debaryomycetaceae</taxon>
        <taxon>Candida/Lodderomyces clade</taxon>
        <taxon>Candida</taxon>
    </lineage>
</organism>
<reference evidence="3 4" key="1">
    <citation type="submission" date="2020-12" db="EMBL/GenBank/DDBJ databases">
        <title>Effect of drift, selection, and recombination on the evolution of hybrid genomes in Candida yeast pathogens.</title>
        <authorList>
            <person name="Mixao V."/>
            <person name="Ksiezopolska E."/>
            <person name="Saus E."/>
            <person name="Boekhout T."/>
            <person name="Gacser A."/>
            <person name="Gabaldon T."/>
        </authorList>
    </citation>
    <scope>NUCLEOTIDE SEQUENCE [LARGE SCALE GENOMIC DNA]</scope>
    <source>
        <strain evidence="3 4">BP57</strain>
    </source>
</reference>
<sequence length="142" mass="15298">MSATTKNSTNGASPPPSFKSSNKQNDLEKQKLPQPKPSQKSVAVKKVDTRRYKVLYCGAVSVALFIAAPIMLVLGNLQVRMAGTFSMGLAIYSIFVLGAVAFDFIDIMGRILFSWCLGVGVLVVVGVSSGLMYMQWQDTIGS</sequence>
<keyword evidence="4" id="KW-1185">Reference proteome</keyword>
<dbReference type="RefSeq" id="XP_067548649.1">
    <property type="nucleotide sequence ID" value="XM_067692252.1"/>
</dbReference>
<evidence type="ECO:0000256" key="2">
    <source>
        <dbReference type="SAM" id="Phobius"/>
    </source>
</evidence>
<protein>
    <submittedName>
        <fullName evidence="3">Uncharacterized protein</fullName>
    </submittedName>
</protein>
<dbReference type="Proteomes" id="UP000669133">
    <property type="component" value="Unassembled WGS sequence"/>
</dbReference>
<evidence type="ECO:0000313" key="3">
    <source>
        <dbReference type="EMBL" id="KAG5419533.1"/>
    </source>
</evidence>
<gene>
    <name evidence="3" type="ORF">I9W82_003301</name>
</gene>
<feature type="transmembrane region" description="Helical" evidence="2">
    <location>
        <begin position="81"/>
        <end position="105"/>
    </location>
</feature>
<dbReference type="EMBL" id="JAEOAQ010000003">
    <property type="protein sequence ID" value="KAG5419533.1"/>
    <property type="molecule type" value="Genomic_DNA"/>
</dbReference>
<evidence type="ECO:0000256" key="1">
    <source>
        <dbReference type="SAM" id="MobiDB-lite"/>
    </source>
</evidence>
<dbReference type="GeneID" id="93651930"/>
<keyword evidence="2" id="KW-0812">Transmembrane</keyword>
<feature type="region of interest" description="Disordered" evidence="1">
    <location>
        <begin position="1"/>
        <end position="43"/>
    </location>
</feature>
<accession>A0A8H7ZCX5</accession>
<keyword evidence="2" id="KW-0472">Membrane</keyword>
<proteinExistence type="predicted"/>